<evidence type="ECO:0000313" key="4">
    <source>
        <dbReference type="Proteomes" id="UP001331761"/>
    </source>
</evidence>
<keyword evidence="4" id="KW-1185">Reference proteome</keyword>
<feature type="compositionally biased region" description="Polar residues" evidence="1">
    <location>
        <begin position="179"/>
        <end position="198"/>
    </location>
</feature>
<comment type="caution">
    <text evidence="3">The sequence shown here is derived from an EMBL/GenBank/DDBJ whole genome shotgun (WGS) entry which is preliminary data.</text>
</comment>
<keyword evidence="2" id="KW-0472">Membrane</keyword>
<feature type="region of interest" description="Disordered" evidence="1">
    <location>
        <begin position="176"/>
        <end position="198"/>
    </location>
</feature>
<dbReference type="EMBL" id="WIXE01023205">
    <property type="protein sequence ID" value="KAK5966708.1"/>
    <property type="molecule type" value="Genomic_DNA"/>
</dbReference>
<reference evidence="3 4" key="1">
    <citation type="submission" date="2019-10" db="EMBL/GenBank/DDBJ databases">
        <title>Assembly and Annotation for the nematode Trichostrongylus colubriformis.</title>
        <authorList>
            <person name="Martin J."/>
        </authorList>
    </citation>
    <scope>NUCLEOTIDE SEQUENCE [LARGE SCALE GENOMIC DNA]</scope>
    <source>
        <strain evidence="3">G859</strain>
        <tissue evidence="3">Whole worm</tissue>
    </source>
</reference>
<feature type="non-terminal residue" evidence="3">
    <location>
        <position position="1"/>
    </location>
</feature>
<proteinExistence type="predicted"/>
<keyword evidence="2" id="KW-0812">Transmembrane</keyword>
<evidence type="ECO:0000256" key="2">
    <source>
        <dbReference type="SAM" id="Phobius"/>
    </source>
</evidence>
<protein>
    <submittedName>
        <fullName evidence="3">Uncharacterized protein</fullName>
    </submittedName>
</protein>
<keyword evidence="2" id="KW-1133">Transmembrane helix</keyword>
<organism evidence="3 4">
    <name type="scientific">Trichostrongylus colubriformis</name>
    <name type="common">Black scour worm</name>
    <dbReference type="NCBI Taxonomy" id="6319"/>
    <lineage>
        <taxon>Eukaryota</taxon>
        <taxon>Metazoa</taxon>
        <taxon>Ecdysozoa</taxon>
        <taxon>Nematoda</taxon>
        <taxon>Chromadorea</taxon>
        <taxon>Rhabditida</taxon>
        <taxon>Rhabditina</taxon>
        <taxon>Rhabditomorpha</taxon>
        <taxon>Strongyloidea</taxon>
        <taxon>Trichostrongylidae</taxon>
        <taxon>Trichostrongylus</taxon>
    </lineage>
</organism>
<evidence type="ECO:0000256" key="1">
    <source>
        <dbReference type="SAM" id="MobiDB-lite"/>
    </source>
</evidence>
<feature type="transmembrane region" description="Helical" evidence="2">
    <location>
        <begin position="25"/>
        <end position="47"/>
    </location>
</feature>
<dbReference type="Proteomes" id="UP001331761">
    <property type="component" value="Unassembled WGS sequence"/>
</dbReference>
<accession>A0AAN8IEQ6</accession>
<gene>
    <name evidence="3" type="ORF">GCK32_011673</name>
</gene>
<dbReference type="AlphaFoldDB" id="A0AAN8IEQ6"/>
<evidence type="ECO:0000313" key="3">
    <source>
        <dbReference type="EMBL" id="KAK5966708.1"/>
    </source>
</evidence>
<sequence length="198" mass="22255">STTELEEIRTPGYNSALKSSSTNHMIYLLYIIPFTIAVMYIIFAFIYRSRYREKNREKFIPKAPKSEDIDPNKFEYVGPIKLQKQLRGKVEHALADDISAPLQRLAYDENLNEVADIGSVIDEIEGMEGTTETIGSSDKNATTLRKPSVMKDQASANLKPSKKVIKSSIYAVEAKKMTQQDMSGLSSGRLSQNKPSRK</sequence>
<name>A0AAN8IEQ6_TRICO</name>